<reference evidence="2 3" key="1">
    <citation type="submission" date="2013-07" db="EMBL/GenBank/DDBJ databases">
        <authorList>
            <consortium name="DOE Joint Genome Institute"/>
            <person name="Reeve W."/>
            <person name="Huntemann M."/>
            <person name="Han J."/>
            <person name="Chen A."/>
            <person name="Kyrpides N."/>
            <person name="Mavromatis K."/>
            <person name="Markowitz V."/>
            <person name="Palaniappan K."/>
            <person name="Ivanova N."/>
            <person name="Schaumberg A."/>
            <person name="Pati A."/>
            <person name="Liolios K."/>
            <person name="Nordberg H.P."/>
            <person name="Cantor M.N."/>
            <person name="Hua S.X."/>
            <person name="Woyke T."/>
        </authorList>
    </citation>
    <scope>NUCLEOTIDE SEQUENCE [LARGE SCALE GENOMIC DNA]</scope>
    <source>
        <strain evidence="2 3">DSM 43889</strain>
    </source>
</reference>
<dbReference type="InterPro" id="IPR041581">
    <property type="entry name" value="Glyoxalase_6"/>
</dbReference>
<name>A0ABT1JE77_ACTCY</name>
<dbReference type="SUPFAM" id="SSF54593">
    <property type="entry name" value="Glyoxalase/Bleomycin resistance protein/Dihydroxybiphenyl dioxygenase"/>
    <property type="match status" value="1"/>
</dbReference>
<dbReference type="PANTHER" id="PTHR35908:SF1">
    <property type="entry name" value="CONSERVED PROTEIN"/>
    <property type="match status" value="1"/>
</dbReference>
<dbReference type="RefSeq" id="WP_016697942.1">
    <property type="nucleotide sequence ID" value="NZ_AUBJ02000001.1"/>
</dbReference>
<feature type="domain" description="VOC" evidence="1">
    <location>
        <begin position="12"/>
        <end position="127"/>
    </location>
</feature>
<dbReference type="EMBL" id="AUBJ02000001">
    <property type="protein sequence ID" value="MCP2330436.1"/>
    <property type="molecule type" value="Genomic_DNA"/>
</dbReference>
<dbReference type="Proteomes" id="UP000791080">
    <property type="component" value="Unassembled WGS sequence"/>
</dbReference>
<dbReference type="Gene3D" id="3.10.180.10">
    <property type="entry name" value="2,3-Dihydroxybiphenyl 1,2-Dioxygenase, domain 1"/>
    <property type="match status" value="1"/>
</dbReference>
<protein>
    <submittedName>
        <fullName evidence="2">Glyoxalase-like domain-containing protein</fullName>
    </submittedName>
</protein>
<keyword evidence="3" id="KW-1185">Reference proteome</keyword>
<evidence type="ECO:0000313" key="3">
    <source>
        <dbReference type="Proteomes" id="UP000791080"/>
    </source>
</evidence>
<reference evidence="2 3" key="2">
    <citation type="submission" date="2022-06" db="EMBL/GenBank/DDBJ databases">
        <title>Genomic Encyclopedia of Type Strains, Phase I: the one thousand microbial genomes (KMG-I) project.</title>
        <authorList>
            <person name="Kyrpides N."/>
        </authorList>
    </citation>
    <scope>NUCLEOTIDE SEQUENCE [LARGE SCALE GENOMIC DNA]</scope>
    <source>
        <strain evidence="2 3">DSM 43889</strain>
    </source>
</reference>
<comment type="caution">
    <text evidence="2">The sequence shown here is derived from an EMBL/GenBank/DDBJ whole genome shotgun (WGS) entry which is preliminary data.</text>
</comment>
<proteinExistence type="predicted"/>
<accession>A0ABT1JE77</accession>
<dbReference type="InterPro" id="IPR037523">
    <property type="entry name" value="VOC_core"/>
</dbReference>
<sequence length="128" mass="13819">MTTTTPTEGLPRYVAVTFDCADPAALARFYHQALGLPVIHSSDHFVLLGVHGGPDLGFTRVEDYQPPTWPAPARGKQAHLELGVEDLDGARDRLVALGAVEAVDQPAPDRWRVLLDPAGHPFCLSTLV</sequence>
<evidence type="ECO:0000313" key="2">
    <source>
        <dbReference type="EMBL" id="MCP2330436.1"/>
    </source>
</evidence>
<gene>
    <name evidence="2" type="ORF">G443_000706</name>
</gene>
<organism evidence="2 3">
    <name type="scientific">Actinoalloteichus caeruleus DSM 43889</name>
    <dbReference type="NCBI Taxonomy" id="1120930"/>
    <lineage>
        <taxon>Bacteria</taxon>
        <taxon>Bacillati</taxon>
        <taxon>Actinomycetota</taxon>
        <taxon>Actinomycetes</taxon>
        <taxon>Pseudonocardiales</taxon>
        <taxon>Pseudonocardiaceae</taxon>
        <taxon>Actinoalloteichus</taxon>
        <taxon>Actinoalloteichus cyanogriseus</taxon>
    </lineage>
</organism>
<dbReference type="CDD" id="cd06587">
    <property type="entry name" value="VOC"/>
    <property type="match status" value="1"/>
</dbReference>
<dbReference type="InterPro" id="IPR029068">
    <property type="entry name" value="Glyas_Bleomycin-R_OHBP_Dase"/>
</dbReference>
<evidence type="ECO:0000259" key="1">
    <source>
        <dbReference type="PROSITE" id="PS51819"/>
    </source>
</evidence>
<dbReference type="PROSITE" id="PS51819">
    <property type="entry name" value="VOC"/>
    <property type="match status" value="1"/>
</dbReference>
<dbReference type="Pfam" id="PF18029">
    <property type="entry name" value="Glyoxalase_6"/>
    <property type="match status" value="1"/>
</dbReference>
<dbReference type="PANTHER" id="PTHR35908">
    <property type="entry name" value="HYPOTHETICAL FUSION PROTEIN"/>
    <property type="match status" value="1"/>
</dbReference>